<evidence type="ECO:0000313" key="10">
    <source>
        <dbReference type="Proteomes" id="UP001500888"/>
    </source>
</evidence>
<keyword evidence="6 7" id="KW-0234">DNA repair</keyword>
<reference evidence="10" key="1">
    <citation type="journal article" date="2019" name="Int. J. Syst. Evol. Microbiol.">
        <title>The Global Catalogue of Microorganisms (GCM) 10K type strain sequencing project: providing services to taxonomists for standard genome sequencing and annotation.</title>
        <authorList>
            <consortium name="The Broad Institute Genomics Platform"/>
            <consortium name="The Broad Institute Genome Sequencing Center for Infectious Disease"/>
            <person name="Wu L."/>
            <person name="Ma J."/>
        </authorList>
    </citation>
    <scope>NUCLEOTIDE SEQUENCE [LARGE SCALE GENOMIC DNA]</scope>
    <source>
        <strain evidence="10">JCM 16908</strain>
    </source>
</reference>
<evidence type="ECO:0000256" key="5">
    <source>
        <dbReference type="ARBA" id="ARBA00022833"/>
    </source>
</evidence>
<feature type="binding site" evidence="7">
    <location>
        <position position="143"/>
    </location>
    <ligand>
        <name>Zn(2+)</name>
        <dbReference type="ChEBI" id="CHEBI:29105"/>
        <label>2</label>
    </ligand>
</feature>
<dbReference type="NCBIfam" id="TIGR00587">
    <property type="entry name" value="nfo"/>
    <property type="match status" value="1"/>
</dbReference>
<comment type="cofactor">
    <cofactor evidence="7">
        <name>Zn(2+)</name>
        <dbReference type="ChEBI" id="CHEBI:29105"/>
    </cofactor>
    <text evidence="7">Binds 3 Zn(2+) ions.</text>
</comment>
<evidence type="ECO:0000256" key="6">
    <source>
        <dbReference type="ARBA" id="ARBA00023204"/>
    </source>
</evidence>
<comment type="similarity">
    <text evidence="1 7">Belongs to the AP endonuclease 2 family.</text>
</comment>
<evidence type="ECO:0000256" key="7">
    <source>
        <dbReference type="HAMAP-Rule" id="MF_00152"/>
    </source>
</evidence>
<keyword evidence="5 7" id="KW-0862">Zinc</keyword>
<feature type="binding site" evidence="7">
    <location>
        <position position="66"/>
    </location>
    <ligand>
        <name>Zn(2+)</name>
        <dbReference type="ChEBI" id="CHEBI:29105"/>
        <label>1</label>
    </ligand>
</feature>
<dbReference type="CDD" id="cd00019">
    <property type="entry name" value="AP2Ec"/>
    <property type="match status" value="1"/>
</dbReference>
<accession>A0ABP7HV52</accession>
<feature type="binding site" evidence="7">
    <location>
        <position position="213"/>
    </location>
    <ligand>
        <name>Zn(2+)</name>
        <dbReference type="ChEBI" id="CHEBI:29105"/>
        <label>2</label>
    </ligand>
</feature>
<keyword evidence="7" id="KW-0255">Endonuclease</keyword>
<evidence type="ECO:0000313" key="9">
    <source>
        <dbReference type="EMBL" id="GAA3802509.1"/>
    </source>
</evidence>
<name>A0ABP7HV52_9ACTN</name>
<keyword evidence="4 7" id="KW-0378">Hydrolase</keyword>
<comment type="catalytic activity">
    <reaction evidence="7">
        <text>Endonucleolytic cleavage to 5'-phosphooligonucleotide end-products.</text>
        <dbReference type="EC" id="3.1.21.2"/>
    </reaction>
</comment>
<dbReference type="EMBL" id="BAAAZR010000003">
    <property type="protein sequence ID" value="GAA3802509.1"/>
    <property type="molecule type" value="Genomic_DNA"/>
</dbReference>
<keyword evidence="7" id="KW-0540">Nuclease</keyword>
<organism evidence="9 10">
    <name type="scientific">Sphaerisporangium flaviroseum</name>
    <dbReference type="NCBI Taxonomy" id="509199"/>
    <lineage>
        <taxon>Bacteria</taxon>
        <taxon>Bacillati</taxon>
        <taxon>Actinomycetota</taxon>
        <taxon>Actinomycetes</taxon>
        <taxon>Streptosporangiales</taxon>
        <taxon>Streptosporangiaceae</taxon>
        <taxon>Sphaerisporangium</taxon>
    </lineage>
</organism>
<evidence type="ECO:0000256" key="3">
    <source>
        <dbReference type="ARBA" id="ARBA00022763"/>
    </source>
</evidence>
<dbReference type="RefSeq" id="WP_344937718.1">
    <property type="nucleotide sequence ID" value="NZ_BAAAZR010000003.1"/>
</dbReference>
<feature type="binding site" evidence="7">
    <location>
        <position position="177"/>
    </location>
    <ligand>
        <name>Zn(2+)</name>
        <dbReference type="ChEBI" id="CHEBI:29105"/>
        <label>2</label>
    </ligand>
</feature>
<protein>
    <recommendedName>
        <fullName evidence="7">Probable endonuclease 4</fullName>
        <ecNumber evidence="7">3.1.21.2</ecNumber>
    </recommendedName>
    <alternativeName>
        <fullName evidence="7">Endodeoxyribonuclease IV</fullName>
    </alternativeName>
    <alternativeName>
        <fullName evidence="7">Endonuclease IV</fullName>
    </alternativeName>
</protein>
<feature type="binding site" evidence="7">
    <location>
        <position position="106"/>
    </location>
    <ligand>
        <name>Zn(2+)</name>
        <dbReference type="ChEBI" id="CHEBI:29105"/>
        <label>1</label>
    </ligand>
</feature>
<gene>
    <name evidence="7" type="primary">nfo</name>
    <name evidence="9" type="ORF">GCM10022226_22910</name>
</gene>
<keyword evidence="10" id="KW-1185">Reference proteome</keyword>
<feature type="binding site" evidence="7">
    <location>
        <position position="180"/>
    </location>
    <ligand>
        <name>Zn(2+)</name>
        <dbReference type="ChEBI" id="CHEBI:29105"/>
        <label>3</label>
    </ligand>
</feature>
<evidence type="ECO:0000259" key="8">
    <source>
        <dbReference type="Pfam" id="PF01261"/>
    </source>
</evidence>
<dbReference type="SMART" id="SM00518">
    <property type="entry name" value="AP2Ec"/>
    <property type="match status" value="1"/>
</dbReference>
<dbReference type="PANTHER" id="PTHR21445:SF0">
    <property type="entry name" value="APURINIC-APYRIMIDINIC ENDONUCLEASE"/>
    <property type="match status" value="1"/>
</dbReference>
<evidence type="ECO:0000256" key="4">
    <source>
        <dbReference type="ARBA" id="ARBA00022801"/>
    </source>
</evidence>
<feature type="binding site" evidence="7">
    <location>
        <position position="228"/>
    </location>
    <ligand>
        <name>Zn(2+)</name>
        <dbReference type="ChEBI" id="CHEBI:29105"/>
        <label>3</label>
    </ligand>
</feature>
<dbReference type="InterPro" id="IPR013022">
    <property type="entry name" value="Xyl_isomerase-like_TIM-brl"/>
</dbReference>
<feature type="binding site" evidence="7">
    <location>
        <position position="143"/>
    </location>
    <ligand>
        <name>Zn(2+)</name>
        <dbReference type="ChEBI" id="CHEBI:29105"/>
        <label>1</label>
    </ligand>
</feature>
<dbReference type="Pfam" id="PF01261">
    <property type="entry name" value="AP_endonuc_2"/>
    <property type="match status" value="1"/>
</dbReference>
<sequence>MTVTSLIGSHALVTGGLATGGLRYAAETEAEVIQVFVTNPRGWALAAGRPAEDAALRASGLPVFIHTPYLVNMGSPSADTLEKSILTIRHALQRAVEIGSGGVVVHTGSAVTQSREDAMRQLHEHLLPLLDEIPEGGPDLLFEPMAGQGQMLCATVHDLGPYLEALEYHPRANVCLDTCHAFAAGHDLAAQGGMGLMLDALHAVAPGRLKLLHVNDSKDACGSKRDRHENIGAGQIGTEAFGELLRHPVAAGVPMCVETPGKADRHRDDILLLKRLRDGQSLPDDGPGSPSR</sequence>
<keyword evidence="3 7" id="KW-0227">DNA damage</keyword>
<evidence type="ECO:0000256" key="1">
    <source>
        <dbReference type="ARBA" id="ARBA00005340"/>
    </source>
</evidence>
<comment type="caution">
    <text evidence="9">The sequence shown here is derived from an EMBL/GenBank/DDBJ whole genome shotgun (WGS) entry which is preliminary data.</text>
</comment>
<dbReference type="Gene3D" id="3.20.20.150">
    <property type="entry name" value="Divalent-metal-dependent TIM barrel enzymes"/>
    <property type="match status" value="1"/>
</dbReference>
<proteinExistence type="inferred from homology"/>
<dbReference type="Proteomes" id="UP001500888">
    <property type="component" value="Unassembled WGS sequence"/>
</dbReference>
<feature type="domain" description="Xylose isomerase-like TIM barrel" evidence="8">
    <location>
        <begin position="22"/>
        <end position="275"/>
    </location>
</feature>
<feature type="binding site" evidence="7">
    <location>
        <position position="226"/>
    </location>
    <ligand>
        <name>Zn(2+)</name>
        <dbReference type="ChEBI" id="CHEBI:29105"/>
        <label>3</label>
    </ligand>
</feature>
<dbReference type="InterPro" id="IPR001719">
    <property type="entry name" value="AP_endonuc_2"/>
</dbReference>
<dbReference type="PROSITE" id="PS00731">
    <property type="entry name" value="AP_NUCLEASE_F2_3"/>
    <property type="match status" value="1"/>
</dbReference>
<dbReference type="HAMAP" id="MF_00152">
    <property type="entry name" value="Nfo"/>
    <property type="match status" value="1"/>
</dbReference>
<feature type="binding site" evidence="7">
    <location>
        <position position="258"/>
    </location>
    <ligand>
        <name>Zn(2+)</name>
        <dbReference type="ChEBI" id="CHEBI:29105"/>
        <label>2</label>
    </ligand>
</feature>
<dbReference type="PANTHER" id="PTHR21445">
    <property type="entry name" value="ENDONUCLEASE IV ENDODEOXYRIBONUCLEASE IV"/>
    <property type="match status" value="1"/>
</dbReference>
<evidence type="ECO:0000256" key="2">
    <source>
        <dbReference type="ARBA" id="ARBA00022723"/>
    </source>
</evidence>
<keyword evidence="2 7" id="KW-0479">Metal-binding</keyword>
<dbReference type="PROSITE" id="PS51432">
    <property type="entry name" value="AP_NUCLEASE_F2_4"/>
    <property type="match status" value="1"/>
</dbReference>
<comment type="function">
    <text evidence="7">Endonuclease IV plays a role in DNA repair. It cleaves phosphodiester bonds at apurinic or apyrimidinic (AP) sites, generating a 3'-hydroxyl group and a 5'-terminal sugar phosphate.</text>
</comment>
<dbReference type="SUPFAM" id="SSF51658">
    <property type="entry name" value="Xylose isomerase-like"/>
    <property type="match status" value="1"/>
</dbReference>
<dbReference type="InterPro" id="IPR036237">
    <property type="entry name" value="Xyl_isomerase-like_sf"/>
</dbReference>
<dbReference type="EC" id="3.1.21.2" evidence="7"/>
<dbReference type="InterPro" id="IPR018246">
    <property type="entry name" value="AP_endonuc_F2_Zn_BS"/>
</dbReference>